<protein>
    <submittedName>
        <fullName evidence="10">Oligopeptide transporter 1</fullName>
    </submittedName>
</protein>
<evidence type="ECO:0000313" key="11">
    <source>
        <dbReference type="Proteomes" id="UP001418222"/>
    </source>
</evidence>
<dbReference type="InterPro" id="IPR004648">
    <property type="entry name" value="Oligpept_transpt"/>
</dbReference>
<accession>A0AAP0AVS6</accession>
<keyword evidence="11" id="KW-1185">Reference proteome</keyword>
<evidence type="ECO:0000256" key="5">
    <source>
        <dbReference type="ARBA" id="ARBA00022856"/>
    </source>
</evidence>
<evidence type="ECO:0000313" key="10">
    <source>
        <dbReference type="EMBL" id="KAK8916641.1"/>
    </source>
</evidence>
<gene>
    <name evidence="10" type="primary">OPT1</name>
    <name evidence="10" type="ORF">KSP39_PZI023105</name>
</gene>
<dbReference type="EMBL" id="JBBWWQ010000020">
    <property type="protein sequence ID" value="KAK8916641.1"/>
    <property type="molecule type" value="Genomic_DNA"/>
</dbReference>
<evidence type="ECO:0000256" key="4">
    <source>
        <dbReference type="ARBA" id="ARBA00022692"/>
    </source>
</evidence>
<evidence type="ECO:0000256" key="9">
    <source>
        <dbReference type="SAM" id="Phobius"/>
    </source>
</evidence>
<proteinExistence type="inferred from homology"/>
<dbReference type="AlphaFoldDB" id="A0AAP0AVS6"/>
<dbReference type="GO" id="GO:0016020">
    <property type="term" value="C:membrane"/>
    <property type="evidence" value="ECO:0007669"/>
    <property type="project" value="UniProtKB-SubCell"/>
</dbReference>
<dbReference type="GO" id="GO:0035673">
    <property type="term" value="F:oligopeptide transmembrane transporter activity"/>
    <property type="evidence" value="ECO:0007669"/>
    <property type="project" value="InterPro"/>
</dbReference>
<dbReference type="InterPro" id="IPR004813">
    <property type="entry name" value="OPT"/>
</dbReference>
<evidence type="ECO:0000256" key="3">
    <source>
        <dbReference type="ARBA" id="ARBA00022448"/>
    </source>
</evidence>
<keyword evidence="4 9" id="KW-0812">Transmembrane</keyword>
<sequence length="118" mass="13960">MFHIHIFFIILINLMTYRDIWKMWTNTKEFVQGREEDVHSRLMKRNYESVPQWWFLVLLVTVFGLSLFTCLGFDKQLQLPWWGVLLASTTSFVFTLPDGVIVATTNTVIILLYIQLSL</sequence>
<comment type="subcellular location">
    <subcellularLocation>
        <location evidence="1">Membrane</location>
        <topology evidence="1">Multi-pass membrane protein</topology>
    </subcellularLocation>
</comment>
<comment type="caution">
    <text evidence="10">The sequence shown here is derived from an EMBL/GenBank/DDBJ whole genome shotgun (WGS) entry which is preliminary data.</text>
</comment>
<evidence type="ECO:0000256" key="2">
    <source>
        <dbReference type="ARBA" id="ARBA00005484"/>
    </source>
</evidence>
<organism evidence="10 11">
    <name type="scientific">Platanthera zijinensis</name>
    <dbReference type="NCBI Taxonomy" id="2320716"/>
    <lineage>
        <taxon>Eukaryota</taxon>
        <taxon>Viridiplantae</taxon>
        <taxon>Streptophyta</taxon>
        <taxon>Embryophyta</taxon>
        <taxon>Tracheophyta</taxon>
        <taxon>Spermatophyta</taxon>
        <taxon>Magnoliopsida</taxon>
        <taxon>Liliopsida</taxon>
        <taxon>Asparagales</taxon>
        <taxon>Orchidaceae</taxon>
        <taxon>Orchidoideae</taxon>
        <taxon>Orchideae</taxon>
        <taxon>Orchidinae</taxon>
        <taxon>Platanthera</taxon>
    </lineage>
</organism>
<keyword evidence="7 9" id="KW-1133">Transmembrane helix</keyword>
<feature type="transmembrane region" description="Helical" evidence="9">
    <location>
        <begin position="85"/>
        <end position="114"/>
    </location>
</feature>
<reference evidence="10 11" key="1">
    <citation type="journal article" date="2022" name="Nat. Plants">
        <title>Genomes of leafy and leafless Platanthera orchids illuminate the evolution of mycoheterotrophy.</title>
        <authorList>
            <person name="Li M.H."/>
            <person name="Liu K.W."/>
            <person name="Li Z."/>
            <person name="Lu H.C."/>
            <person name="Ye Q.L."/>
            <person name="Zhang D."/>
            <person name="Wang J.Y."/>
            <person name="Li Y.F."/>
            <person name="Zhong Z.M."/>
            <person name="Liu X."/>
            <person name="Yu X."/>
            <person name="Liu D.K."/>
            <person name="Tu X.D."/>
            <person name="Liu B."/>
            <person name="Hao Y."/>
            <person name="Liao X.Y."/>
            <person name="Jiang Y.T."/>
            <person name="Sun W.H."/>
            <person name="Chen J."/>
            <person name="Chen Y.Q."/>
            <person name="Ai Y."/>
            <person name="Zhai J.W."/>
            <person name="Wu S.S."/>
            <person name="Zhou Z."/>
            <person name="Hsiao Y.Y."/>
            <person name="Wu W.L."/>
            <person name="Chen Y.Y."/>
            <person name="Lin Y.F."/>
            <person name="Hsu J.L."/>
            <person name="Li C.Y."/>
            <person name="Wang Z.W."/>
            <person name="Zhao X."/>
            <person name="Zhong W.Y."/>
            <person name="Ma X.K."/>
            <person name="Ma L."/>
            <person name="Huang J."/>
            <person name="Chen G.Z."/>
            <person name="Huang M.Z."/>
            <person name="Huang L."/>
            <person name="Peng D.H."/>
            <person name="Luo Y.B."/>
            <person name="Zou S.Q."/>
            <person name="Chen S.P."/>
            <person name="Lan S."/>
            <person name="Tsai W.C."/>
            <person name="Van de Peer Y."/>
            <person name="Liu Z.J."/>
        </authorList>
    </citation>
    <scope>NUCLEOTIDE SEQUENCE [LARGE SCALE GENOMIC DNA]</scope>
    <source>
        <strain evidence="10">Lor287</strain>
    </source>
</reference>
<evidence type="ECO:0000256" key="1">
    <source>
        <dbReference type="ARBA" id="ARBA00004141"/>
    </source>
</evidence>
<keyword evidence="8 9" id="KW-0472">Membrane</keyword>
<keyword evidence="6" id="KW-0653">Protein transport</keyword>
<name>A0AAP0AVS6_9ASPA</name>
<dbReference type="Pfam" id="PF03169">
    <property type="entry name" value="OPT"/>
    <property type="match status" value="1"/>
</dbReference>
<keyword evidence="5" id="KW-0571">Peptide transport</keyword>
<comment type="similarity">
    <text evidence="2">Belongs to the oligopeptide OPT transporter (TC 2.A.67.1) family.</text>
</comment>
<dbReference type="Proteomes" id="UP001418222">
    <property type="component" value="Unassembled WGS sequence"/>
</dbReference>
<evidence type="ECO:0000256" key="8">
    <source>
        <dbReference type="ARBA" id="ARBA00023136"/>
    </source>
</evidence>
<evidence type="ECO:0000256" key="7">
    <source>
        <dbReference type="ARBA" id="ARBA00022989"/>
    </source>
</evidence>
<evidence type="ECO:0000256" key="6">
    <source>
        <dbReference type="ARBA" id="ARBA00022927"/>
    </source>
</evidence>
<feature type="transmembrane region" description="Helical" evidence="9">
    <location>
        <begin position="53"/>
        <end position="73"/>
    </location>
</feature>
<keyword evidence="3" id="KW-0813">Transport</keyword>
<dbReference type="GO" id="GO:0015031">
    <property type="term" value="P:protein transport"/>
    <property type="evidence" value="ECO:0007669"/>
    <property type="project" value="UniProtKB-KW"/>
</dbReference>
<dbReference type="PANTHER" id="PTHR22601">
    <property type="entry name" value="ISP4 LIKE PROTEIN"/>
    <property type="match status" value="1"/>
</dbReference>